<dbReference type="Proteomes" id="UP001497382">
    <property type="component" value="Unassembled WGS sequence"/>
</dbReference>
<evidence type="ECO:0000313" key="3">
    <source>
        <dbReference type="Proteomes" id="UP001497382"/>
    </source>
</evidence>
<feature type="compositionally biased region" description="Basic and acidic residues" evidence="1">
    <location>
        <begin position="293"/>
        <end position="319"/>
    </location>
</feature>
<feature type="region of interest" description="Disordered" evidence="1">
    <location>
        <begin position="17"/>
        <end position="319"/>
    </location>
</feature>
<sequence length="319" mass="36034">QGYSGFQHPFFNGFPGLGSSSFSSPFNQGDPSQFSLVPPAQVSQQSPSLPGPQAQHVGYNEQGRPVYSVQEVPQAQPQPGYVRTESLGPGIPAPIQSNNQDPTIYGRERTRQQNGNIQNLAVSQPQPPPRMSARPSSPDPPSRRPEIQEPQPARRPPSRPTPSERERPEQYSPYDPRLYQPGYSPENLIVRPERPSASPIQNGIPRGQDQAISGPTTVLVEDYRQGSRPRPQNIETDPREVTYIQRQPTSERNRERTRQPERERGPSRQLPQSSYYFSPTTPPPSSRIRQPSRTRDEIRPTTRTREETRPPSRVRDETR</sequence>
<feature type="compositionally biased region" description="Polar residues" evidence="1">
    <location>
        <begin position="29"/>
        <end position="48"/>
    </location>
</feature>
<reference evidence="2 3" key="1">
    <citation type="submission" date="2024-04" db="EMBL/GenBank/DDBJ databases">
        <authorList>
            <person name="Rising A."/>
            <person name="Reimegard J."/>
            <person name="Sonavane S."/>
            <person name="Akerstrom W."/>
            <person name="Nylinder S."/>
            <person name="Hedman E."/>
            <person name="Kallberg Y."/>
        </authorList>
    </citation>
    <scope>NUCLEOTIDE SEQUENCE [LARGE SCALE GENOMIC DNA]</scope>
</reference>
<gene>
    <name evidence="2" type="ORF">LARSCL_LOCUS19474</name>
</gene>
<protein>
    <submittedName>
        <fullName evidence="2">Uncharacterized protein</fullName>
    </submittedName>
</protein>
<feature type="compositionally biased region" description="Basic and acidic residues" evidence="1">
    <location>
        <begin position="249"/>
        <end position="266"/>
    </location>
</feature>
<comment type="caution">
    <text evidence="2">The sequence shown here is derived from an EMBL/GenBank/DDBJ whole genome shotgun (WGS) entry which is preliminary data.</text>
</comment>
<accession>A0AAV2BHT5</accession>
<dbReference type="EMBL" id="CAXIEN010000379">
    <property type="protein sequence ID" value="CAL1295795.1"/>
    <property type="molecule type" value="Genomic_DNA"/>
</dbReference>
<feature type="non-terminal residue" evidence="2">
    <location>
        <position position="319"/>
    </location>
</feature>
<keyword evidence="3" id="KW-1185">Reference proteome</keyword>
<evidence type="ECO:0000256" key="1">
    <source>
        <dbReference type="SAM" id="MobiDB-lite"/>
    </source>
</evidence>
<proteinExistence type="predicted"/>
<feature type="compositionally biased region" description="Polar residues" evidence="1">
    <location>
        <begin position="112"/>
        <end position="124"/>
    </location>
</feature>
<feature type="compositionally biased region" description="Low complexity" evidence="1">
    <location>
        <begin position="17"/>
        <end position="27"/>
    </location>
</feature>
<dbReference type="AlphaFoldDB" id="A0AAV2BHT5"/>
<name>A0AAV2BHT5_9ARAC</name>
<organism evidence="2 3">
    <name type="scientific">Larinioides sclopetarius</name>
    <dbReference type="NCBI Taxonomy" id="280406"/>
    <lineage>
        <taxon>Eukaryota</taxon>
        <taxon>Metazoa</taxon>
        <taxon>Ecdysozoa</taxon>
        <taxon>Arthropoda</taxon>
        <taxon>Chelicerata</taxon>
        <taxon>Arachnida</taxon>
        <taxon>Araneae</taxon>
        <taxon>Araneomorphae</taxon>
        <taxon>Entelegynae</taxon>
        <taxon>Araneoidea</taxon>
        <taxon>Araneidae</taxon>
        <taxon>Larinioides</taxon>
    </lineage>
</organism>
<feature type="non-terminal residue" evidence="2">
    <location>
        <position position="1"/>
    </location>
</feature>
<evidence type="ECO:0000313" key="2">
    <source>
        <dbReference type="EMBL" id="CAL1295795.1"/>
    </source>
</evidence>